<dbReference type="EMBL" id="REGN01003041">
    <property type="protein sequence ID" value="RNA24834.1"/>
    <property type="molecule type" value="Genomic_DNA"/>
</dbReference>
<proteinExistence type="predicted"/>
<organism evidence="1 2">
    <name type="scientific">Brachionus plicatilis</name>
    <name type="common">Marine rotifer</name>
    <name type="synonym">Brachionus muelleri</name>
    <dbReference type="NCBI Taxonomy" id="10195"/>
    <lineage>
        <taxon>Eukaryota</taxon>
        <taxon>Metazoa</taxon>
        <taxon>Spiralia</taxon>
        <taxon>Gnathifera</taxon>
        <taxon>Rotifera</taxon>
        <taxon>Eurotatoria</taxon>
        <taxon>Monogononta</taxon>
        <taxon>Pseudotrocha</taxon>
        <taxon>Ploima</taxon>
        <taxon>Brachionidae</taxon>
        <taxon>Brachionus</taxon>
    </lineage>
</organism>
<keyword evidence="2" id="KW-1185">Reference proteome</keyword>
<reference evidence="1 2" key="1">
    <citation type="journal article" date="2018" name="Sci. Rep.">
        <title>Genomic signatures of local adaptation to the degree of environmental predictability in rotifers.</title>
        <authorList>
            <person name="Franch-Gras L."/>
            <person name="Hahn C."/>
            <person name="Garcia-Roger E.M."/>
            <person name="Carmona M.J."/>
            <person name="Serra M."/>
            <person name="Gomez A."/>
        </authorList>
    </citation>
    <scope>NUCLEOTIDE SEQUENCE [LARGE SCALE GENOMIC DNA]</scope>
    <source>
        <strain evidence="1">HYR1</strain>
    </source>
</reference>
<gene>
    <name evidence="1" type="ORF">BpHYR1_030197</name>
</gene>
<evidence type="ECO:0000313" key="1">
    <source>
        <dbReference type="EMBL" id="RNA24834.1"/>
    </source>
</evidence>
<dbReference type="Proteomes" id="UP000276133">
    <property type="component" value="Unassembled WGS sequence"/>
</dbReference>
<name>A0A3M7RMT3_BRAPC</name>
<sequence length="144" mass="16960">MNELDRRFICSSDLIIGSMNPKMPKKSQRDFAHFNRKVRGEAPLNNNIKISKKIINTFFKQKRLKILKTRRLTDHTLFRIKTKSLSQISQGSIIHLYHLIAYIQEALRSHSCYFTAFSMCKNSWIYVFRSSALGPCKKFLQQRC</sequence>
<comment type="caution">
    <text evidence="1">The sequence shown here is derived from an EMBL/GenBank/DDBJ whole genome shotgun (WGS) entry which is preliminary data.</text>
</comment>
<protein>
    <submittedName>
        <fullName evidence="1">Uncharacterized protein</fullName>
    </submittedName>
</protein>
<accession>A0A3M7RMT3</accession>
<evidence type="ECO:0000313" key="2">
    <source>
        <dbReference type="Proteomes" id="UP000276133"/>
    </source>
</evidence>
<dbReference type="AlphaFoldDB" id="A0A3M7RMT3"/>